<protein>
    <submittedName>
        <fullName evidence="1">Uncharacterized protein</fullName>
    </submittedName>
</protein>
<proteinExistence type="predicted"/>
<dbReference type="EMBL" id="CM047740">
    <property type="protein sequence ID" value="KAJ0039777.1"/>
    <property type="molecule type" value="Genomic_DNA"/>
</dbReference>
<dbReference type="Proteomes" id="UP001163603">
    <property type="component" value="Chromosome 5"/>
</dbReference>
<comment type="caution">
    <text evidence="1">The sequence shown here is derived from an EMBL/GenBank/DDBJ whole genome shotgun (WGS) entry which is preliminary data.</text>
</comment>
<keyword evidence="2" id="KW-1185">Reference proteome</keyword>
<name>A0ACC0YN04_9ROSI</name>
<evidence type="ECO:0000313" key="1">
    <source>
        <dbReference type="EMBL" id="KAJ0039777.1"/>
    </source>
</evidence>
<evidence type="ECO:0000313" key="2">
    <source>
        <dbReference type="Proteomes" id="UP001163603"/>
    </source>
</evidence>
<accession>A0ACC0YN04</accession>
<reference evidence="2" key="1">
    <citation type="journal article" date="2023" name="G3 (Bethesda)">
        <title>Genome assembly and association tests identify interacting loci associated with vigor, precocity, and sex in interspecific pistachio rootstocks.</title>
        <authorList>
            <person name="Palmer W."/>
            <person name="Jacygrad E."/>
            <person name="Sagayaradj S."/>
            <person name="Cavanaugh K."/>
            <person name="Han R."/>
            <person name="Bertier L."/>
            <person name="Beede B."/>
            <person name="Kafkas S."/>
            <person name="Golino D."/>
            <person name="Preece J."/>
            <person name="Michelmore R."/>
        </authorList>
    </citation>
    <scope>NUCLEOTIDE SEQUENCE [LARGE SCALE GENOMIC DNA]</scope>
</reference>
<organism evidence="1 2">
    <name type="scientific">Pistacia integerrima</name>
    <dbReference type="NCBI Taxonomy" id="434235"/>
    <lineage>
        <taxon>Eukaryota</taxon>
        <taxon>Viridiplantae</taxon>
        <taxon>Streptophyta</taxon>
        <taxon>Embryophyta</taxon>
        <taxon>Tracheophyta</taxon>
        <taxon>Spermatophyta</taxon>
        <taxon>Magnoliopsida</taxon>
        <taxon>eudicotyledons</taxon>
        <taxon>Gunneridae</taxon>
        <taxon>Pentapetalae</taxon>
        <taxon>rosids</taxon>
        <taxon>malvids</taxon>
        <taxon>Sapindales</taxon>
        <taxon>Anacardiaceae</taxon>
        <taxon>Pistacia</taxon>
    </lineage>
</organism>
<sequence>MRLMEGEHVGPFNLGNPGEFTMLELAQRNGRCIHAVIAGREYVRLEREYHQIQALSNGHAGQTLDPEMQSHVSVEASIKSAMQVFVKFYAGIILDSWSEANRSHMVAKLIFLDQLCEISPFLPRSSLEPHVPYAILRSIYSHLVAIQLCRLQYSSNDSGYFYDPSSGSIKSSEGRHWNVRLSGPLDYNSSRSKV</sequence>
<gene>
    <name evidence="1" type="ORF">Pint_26559</name>
</gene>